<dbReference type="NCBIfam" id="NF033233">
    <property type="entry name" value="twin_helix"/>
    <property type="match status" value="1"/>
</dbReference>
<accession>A0A5R9J9G6</accession>
<evidence type="ECO:0000256" key="3">
    <source>
        <dbReference type="ARBA" id="ARBA00023136"/>
    </source>
</evidence>
<dbReference type="EMBL" id="VCDI01000004">
    <property type="protein sequence ID" value="TLU72006.1"/>
    <property type="molecule type" value="Genomic_DNA"/>
</dbReference>
<evidence type="ECO:0000259" key="5">
    <source>
        <dbReference type="PROSITE" id="PS51503"/>
    </source>
</evidence>
<evidence type="ECO:0000256" key="1">
    <source>
        <dbReference type="ARBA" id="ARBA00022692"/>
    </source>
</evidence>
<keyword evidence="3 4" id="KW-0472">Membrane</keyword>
<reference evidence="6 7" key="1">
    <citation type="submission" date="2019-05" db="EMBL/GenBank/DDBJ databases">
        <authorList>
            <person name="Pankratov T."/>
            <person name="Grouzdev D."/>
        </authorList>
    </citation>
    <scope>NUCLEOTIDE SEQUENCE [LARGE SCALE GENOMIC DNA]</scope>
    <source>
        <strain evidence="6 7">KEBCLARHB70R</strain>
    </source>
</reference>
<dbReference type="InterPro" id="IPR007667">
    <property type="entry name" value="Hypoxia_induced_domain"/>
</dbReference>
<dbReference type="AlphaFoldDB" id="A0A5R9J9G6"/>
<sequence>MRTLLTLLMVFAMIGTVGVLAAGVVGFVRGGGDPRRSNRLMRWRVILQASAILLFVLLLTIFRR</sequence>
<keyword evidence="7" id="KW-1185">Reference proteome</keyword>
<keyword evidence="2 4" id="KW-1133">Transmembrane helix</keyword>
<dbReference type="PROSITE" id="PS51503">
    <property type="entry name" value="HIG1"/>
    <property type="match status" value="1"/>
</dbReference>
<dbReference type="RefSeq" id="WP_138326414.1">
    <property type="nucleotide sequence ID" value="NZ_VCDI01000004.1"/>
</dbReference>
<dbReference type="Pfam" id="PF04588">
    <property type="entry name" value="HIG_1_N"/>
    <property type="match status" value="1"/>
</dbReference>
<feature type="domain" description="HIG1" evidence="5">
    <location>
        <begin position="1"/>
        <end position="64"/>
    </location>
</feature>
<dbReference type="OrthoDB" id="7284889at2"/>
<keyword evidence="1 4" id="KW-0812">Transmembrane</keyword>
<protein>
    <submittedName>
        <fullName evidence="6">Twin transmembrane helix small protein</fullName>
    </submittedName>
</protein>
<gene>
    <name evidence="6" type="ORF">FE263_12770</name>
</gene>
<evidence type="ECO:0000256" key="4">
    <source>
        <dbReference type="SAM" id="Phobius"/>
    </source>
</evidence>
<feature type="transmembrane region" description="Helical" evidence="4">
    <location>
        <begin position="45"/>
        <end position="62"/>
    </location>
</feature>
<dbReference type="Gene3D" id="6.10.140.1320">
    <property type="match status" value="1"/>
</dbReference>
<name>A0A5R9J9G6_9PROT</name>
<dbReference type="Proteomes" id="UP000305654">
    <property type="component" value="Unassembled WGS sequence"/>
</dbReference>
<proteinExistence type="predicted"/>
<organism evidence="6 7">
    <name type="scientific">Lichenicoccus roseus</name>
    <dbReference type="NCBI Taxonomy" id="2683649"/>
    <lineage>
        <taxon>Bacteria</taxon>
        <taxon>Pseudomonadati</taxon>
        <taxon>Pseudomonadota</taxon>
        <taxon>Alphaproteobacteria</taxon>
        <taxon>Acetobacterales</taxon>
        <taxon>Acetobacteraceae</taxon>
        <taxon>Lichenicoccus</taxon>
    </lineage>
</organism>
<evidence type="ECO:0000313" key="6">
    <source>
        <dbReference type="EMBL" id="TLU72006.1"/>
    </source>
</evidence>
<evidence type="ECO:0000256" key="2">
    <source>
        <dbReference type="ARBA" id="ARBA00022989"/>
    </source>
</evidence>
<comment type="caution">
    <text evidence="6">The sequence shown here is derived from an EMBL/GenBank/DDBJ whole genome shotgun (WGS) entry which is preliminary data.</text>
</comment>
<evidence type="ECO:0000313" key="7">
    <source>
        <dbReference type="Proteomes" id="UP000305654"/>
    </source>
</evidence>